<gene>
    <name evidence="1" type="ORF">L596_011378</name>
</gene>
<keyword evidence="2" id="KW-1185">Reference proteome</keyword>
<comment type="caution">
    <text evidence="1">The sequence shown here is derived from an EMBL/GenBank/DDBJ whole genome shotgun (WGS) entry which is preliminary data.</text>
</comment>
<reference evidence="1 2" key="2">
    <citation type="journal article" date="2019" name="G3 (Bethesda)">
        <title>Hybrid Assembly of the Genome of the Entomopathogenic Nematode Steinernema carpocapsae Identifies the X-Chromosome.</title>
        <authorList>
            <person name="Serra L."/>
            <person name="Macchietto M."/>
            <person name="Macias-Munoz A."/>
            <person name="McGill C.J."/>
            <person name="Rodriguez I.M."/>
            <person name="Rodriguez B."/>
            <person name="Murad R."/>
            <person name="Mortazavi A."/>
        </authorList>
    </citation>
    <scope>NUCLEOTIDE SEQUENCE [LARGE SCALE GENOMIC DNA]</scope>
    <source>
        <strain evidence="1 2">ALL</strain>
    </source>
</reference>
<dbReference type="AlphaFoldDB" id="A0A4U5NUM9"/>
<evidence type="ECO:0000313" key="1">
    <source>
        <dbReference type="EMBL" id="TKR86871.1"/>
    </source>
</evidence>
<name>A0A4U5NUM9_STECR</name>
<evidence type="ECO:0000313" key="2">
    <source>
        <dbReference type="Proteomes" id="UP000298663"/>
    </source>
</evidence>
<accession>A0A4U5NUM9</accession>
<dbReference type="EMBL" id="AZBU02000003">
    <property type="protein sequence ID" value="TKR86871.1"/>
    <property type="molecule type" value="Genomic_DNA"/>
</dbReference>
<dbReference type="Proteomes" id="UP000298663">
    <property type="component" value="Unassembled WGS sequence"/>
</dbReference>
<proteinExistence type="predicted"/>
<reference evidence="1 2" key="1">
    <citation type="journal article" date="2015" name="Genome Biol.">
        <title>Comparative genomics of Steinernema reveals deeply conserved gene regulatory networks.</title>
        <authorList>
            <person name="Dillman A.R."/>
            <person name="Macchietto M."/>
            <person name="Porter C.F."/>
            <person name="Rogers A."/>
            <person name="Williams B."/>
            <person name="Antoshechkin I."/>
            <person name="Lee M.M."/>
            <person name="Goodwin Z."/>
            <person name="Lu X."/>
            <person name="Lewis E.E."/>
            <person name="Goodrich-Blair H."/>
            <person name="Stock S.P."/>
            <person name="Adams B.J."/>
            <person name="Sternberg P.W."/>
            <person name="Mortazavi A."/>
        </authorList>
    </citation>
    <scope>NUCLEOTIDE SEQUENCE [LARGE SCALE GENOMIC DNA]</scope>
    <source>
        <strain evidence="1 2">ALL</strain>
    </source>
</reference>
<protein>
    <submittedName>
        <fullName evidence="1">Uncharacterized protein</fullName>
    </submittedName>
</protein>
<organism evidence="1 2">
    <name type="scientific">Steinernema carpocapsae</name>
    <name type="common">Entomopathogenic nematode</name>
    <dbReference type="NCBI Taxonomy" id="34508"/>
    <lineage>
        <taxon>Eukaryota</taxon>
        <taxon>Metazoa</taxon>
        <taxon>Ecdysozoa</taxon>
        <taxon>Nematoda</taxon>
        <taxon>Chromadorea</taxon>
        <taxon>Rhabditida</taxon>
        <taxon>Tylenchina</taxon>
        <taxon>Panagrolaimomorpha</taxon>
        <taxon>Strongyloidoidea</taxon>
        <taxon>Steinernematidae</taxon>
        <taxon>Steinernema</taxon>
    </lineage>
</organism>
<sequence length="81" mass="9501">MSFRFLDFDSLFVFQFGTKKSNGNVVVGVVQRLTQPTHSTEKFRNEPLRNRKRWQRRNVAFSALGRLKSRPLRNMSHCTAT</sequence>